<name>B9G829_ORYSJ</name>
<reference evidence="2" key="2">
    <citation type="submission" date="2008-12" db="EMBL/GenBank/DDBJ databases">
        <title>Improved gene annotation of the rice (Oryza sativa) genomes.</title>
        <authorList>
            <person name="Wang J."/>
            <person name="Li R."/>
            <person name="Fan W."/>
            <person name="Huang Q."/>
            <person name="Zhang J."/>
            <person name="Zhou Y."/>
            <person name="Hu Y."/>
            <person name="Zi S."/>
            <person name="Li J."/>
            <person name="Ni P."/>
            <person name="Zheng H."/>
            <person name="Zhang Y."/>
            <person name="Zhao M."/>
            <person name="Hao Q."/>
            <person name="McDermott J."/>
            <person name="Samudrala R."/>
            <person name="Kristiansen K."/>
            <person name="Wong G.K.-S."/>
        </authorList>
    </citation>
    <scope>NUCLEOTIDE SEQUENCE</scope>
</reference>
<evidence type="ECO:0000313" key="2">
    <source>
        <dbReference type="EMBL" id="EEE50764.1"/>
    </source>
</evidence>
<organism evidence="2">
    <name type="scientific">Oryza sativa subsp. japonica</name>
    <name type="common">Rice</name>
    <dbReference type="NCBI Taxonomy" id="39947"/>
    <lineage>
        <taxon>Eukaryota</taxon>
        <taxon>Viridiplantae</taxon>
        <taxon>Streptophyta</taxon>
        <taxon>Embryophyta</taxon>
        <taxon>Tracheophyta</taxon>
        <taxon>Spermatophyta</taxon>
        <taxon>Magnoliopsida</taxon>
        <taxon>Liliopsida</taxon>
        <taxon>Poales</taxon>
        <taxon>Poaceae</taxon>
        <taxon>BOP clade</taxon>
        <taxon>Oryzoideae</taxon>
        <taxon>Oryzeae</taxon>
        <taxon>Oryzinae</taxon>
        <taxon>Oryza</taxon>
        <taxon>Oryza sativa</taxon>
    </lineage>
</organism>
<sequence>MISTKFRETAAQPFFSTSVLASRSHLAFSVPSRLRSSGPTCKAPRGMEGRSARQIGRKFATCGFQFMSPLSMLSLLPAPGVPCHICFFVWEARPDFLTRTCPYYSGLVALSDQQSFFWILQRPIQSAVAPGKEADGGGPTEGSAKRDLKATEEIYEAAA</sequence>
<reference evidence="2" key="1">
    <citation type="journal article" date="2005" name="PLoS Biol.">
        <title>The genomes of Oryza sativa: a history of duplications.</title>
        <authorList>
            <person name="Yu J."/>
            <person name="Wang J."/>
            <person name="Lin W."/>
            <person name="Li S."/>
            <person name="Li H."/>
            <person name="Zhou J."/>
            <person name="Ni P."/>
            <person name="Dong W."/>
            <person name="Hu S."/>
            <person name="Zeng C."/>
            <person name="Zhang J."/>
            <person name="Zhang Y."/>
            <person name="Li R."/>
            <person name="Xu Z."/>
            <person name="Li S."/>
            <person name="Li X."/>
            <person name="Zheng H."/>
            <person name="Cong L."/>
            <person name="Lin L."/>
            <person name="Yin J."/>
            <person name="Geng J."/>
            <person name="Li G."/>
            <person name="Shi J."/>
            <person name="Liu J."/>
            <person name="Lv H."/>
            <person name="Li J."/>
            <person name="Wang J."/>
            <person name="Deng Y."/>
            <person name="Ran L."/>
            <person name="Shi X."/>
            <person name="Wang X."/>
            <person name="Wu Q."/>
            <person name="Li C."/>
            <person name="Ren X."/>
            <person name="Wang J."/>
            <person name="Wang X."/>
            <person name="Li D."/>
            <person name="Liu D."/>
            <person name="Zhang X."/>
            <person name="Ji Z."/>
            <person name="Zhao W."/>
            <person name="Sun Y."/>
            <person name="Zhang Z."/>
            <person name="Bao J."/>
            <person name="Han Y."/>
            <person name="Dong L."/>
            <person name="Ji J."/>
            <person name="Chen P."/>
            <person name="Wu S."/>
            <person name="Liu J."/>
            <person name="Xiao Y."/>
            <person name="Bu D."/>
            <person name="Tan J."/>
            <person name="Yang L."/>
            <person name="Ye C."/>
            <person name="Zhang J."/>
            <person name="Xu J."/>
            <person name="Zhou Y."/>
            <person name="Yu Y."/>
            <person name="Zhang B."/>
            <person name="Zhuang S."/>
            <person name="Wei H."/>
            <person name="Liu B."/>
            <person name="Lei M."/>
            <person name="Yu H."/>
            <person name="Li Y."/>
            <person name="Xu H."/>
            <person name="Wei S."/>
            <person name="He X."/>
            <person name="Fang L."/>
            <person name="Zhang Z."/>
            <person name="Zhang Y."/>
            <person name="Huang X."/>
            <person name="Su Z."/>
            <person name="Tong W."/>
            <person name="Li J."/>
            <person name="Tong Z."/>
            <person name="Li S."/>
            <person name="Ye J."/>
            <person name="Wang L."/>
            <person name="Fang L."/>
            <person name="Lei T."/>
            <person name="Chen C."/>
            <person name="Chen H."/>
            <person name="Xu Z."/>
            <person name="Li H."/>
            <person name="Huang H."/>
            <person name="Zhang F."/>
            <person name="Xu H."/>
            <person name="Li N."/>
            <person name="Zhao C."/>
            <person name="Li S."/>
            <person name="Dong L."/>
            <person name="Huang Y."/>
            <person name="Li L."/>
            <person name="Xi Y."/>
            <person name="Qi Q."/>
            <person name="Li W."/>
            <person name="Zhang B."/>
            <person name="Hu W."/>
            <person name="Zhang Y."/>
            <person name="Tian X."/>
            <person name="Jiao Y."/>
            <person name="Liang X."/>
            <person name="Jin J."/>
            <person name="Gao L."/>
            <person name="Zheng W."/>
            <person name="Hao B."/>
            <person name="Liu S."/>
            <person name="Wang W."/>
            <person name="Yuan L."/>
            <person name="Cao M."/>
            <person name="McDermott J."/>
            <person name="Samudrala R."/>
            <person name="Wang J."/>
            <person name="Wong G.K."/>
            <person name="Yang H."/>
        </authorList>
    </citation>
    <scope>NUCLEOTIDE SEQUENCE [LARGE SCALE GENOMIC DNA]</scope>
</reference>
<dbReference type="EMBL" id="CM000147">
    <property type="protein sequence ID" value="EEE50764.1"/>
    <property type="molecule type" value="Genomic_DNA"/>
</dbReference>
<feature type="region of interest" description="Disordered" evidence="1">
    <location>
        <begin position="129"/>
        <end position="150"/>
    </location>
</feature>
<dbReference type="AlphaFoldDB" id="B9G829"/>
<dbReference type="Proteomes" id="UP000007752">
    <property type="component" value="Chromosome 10"/>
</dbReference>
<protein>
    <submittedName>
        <fullName evidence="2">Uncharacterized protein</fullName>
    </submittedName>
</protein>
<gene>
    <name evidence="2" type="ORF">OsJ_31118</name>
</gene>
<evidence type="ECO:0000256" key="1">
    <source>
        <dbReference type="SAM" id="MobiDB-lite"/>
    </source>
</evidence>
<proteinExistence type="predicted"/>
<accession>B9G829</accession>